<dbReference type="AlphaFoldDB" id="A0A392RXZ6"/>
<proteinExistence type="predicted"/>
<feature type="non-terminal residue" evidence="1">
    <location>
        <position position="103"/>
    </location>
</feature>
<organism evidence="1 2">
    <name type="scientific">Trifolium medium</name>
    <dbReference type="NCBI Taxonomy" id="97028"/>
    <lineage>
        <taxon>Eukaryota</taxon>
        <taxon>Viridiplantae</taxon>
        <taxon>Streptophyta</taxon>
        <taxon>Embryophyta</taxon>
        <taxon>Tracheophyta</taxon>
        <taxon>Spermatophyta</taxon>
        <taxon>Magnoliopsida</taxon>
        <taxon>eudicotyledons</taxon>
        <taxon>Gunneridae</taxon>
        <taxon>Pentapetalae</taxon>
        <taxon>rosids</taxon>
        <taxon>fabids</taxon>
        <taxon>Fabales</taxon>
        <taxon>Fabaceae</taxon>
        <taxon>Papilionoideae</taxon>
        <taxon>50 kb inversion clade</taxon>
        <taxon>NPAAA clade</taxon>
        <taxon>Hologalegina</taxon>
        <taxon>IRL clade</taxon>
        <taxon>Trifolieae</taxon>
        <taxon>Trifolium</taxon>
    </lineage>
</organism>
<protein>
    <submittedName>
        <fullName evidence="1">Serine/threonine-protein phosphatase 7 long form-like protein</fullName>
    </submittedName>
</protein>
<sequence length="103" mass="11639">MDALTPYDVILRSFESHRGSTPFDLITMYCVYLRGCTVVPYLLERCIRQFGLVQYIPPPPPPPAPAYVVIDTDCIGYHISVDRIQQSTRPATYPAETTADYLP</sequence>
<reference evidence="1 2" key="1">
    <citation type="journal article" date="2018" name="Front. Plant Sci.">
        <title>Red Clover (Trifolium pratense) and Zigzag Clover (T. medium) - A Picture of Genomic Similarities and Differences.</title>
        <authorList>
            <person name="Dluhosova J."/>
            <person name="Istvanek J."/>
            <person name="Nedelnik J."/>
            <person name="Repkova J."/>
        </authorList>
    </citation>
    <scope>NUCLEOTIDE SEQUENCE [LARGE SCALE GENOMIC DNA]</scope>
    <source>
        <strain evidence="2">cv. 10/8</strain>
        <tissue evidence="1">Leaf</tissue>
    </source>
</reference>
<name>A0A392RXZ6_9FABA</name>
<evidence type="ECO:0000313" key="2">
    <source>
        <dbReference type="Proteomes" id="UP000265520"/>
    </source>
</evidence>
<dbReference type="EMBL" id="LXQA010282292">
    <property type="protein sequence ID" value="MCI40650.1"/>
    <property type="molecule type" value="Genomic_DNA"/>
</dbReference>
<accession>A0A392RXZ6</accession>
<comment type="caution">
    <text evidence="1">The sequence shown here is derived from an EMBL/GenBank/DDBJ whole genome shotgun (WGS) entry which is preliminary data.</text>
</comment>
<evidence type="ECO:0000313" key="1">
    <source>
        <dbReference type="EMBL" id="MCI40650.1"/>
    </source>
</evidence>
<dbReference type="Proteomes" id="UP000265520">
    <property type="component" value="Unassembled WGS sequence"/>
</dbReference>
<keyword evidence="2" id="KW-1185">Reference proteome</keyword>